<dbReference type="SUPFAM" id="SSF48498">
    <property type="entry name" value="Tetracyclin repressor-like, C-terminal domain"/>
    <property type="match status" value="1"/>
</dbReference>
<dbReference type="InterPro" id="IPR036271">
    <property type="entry name" value="Tet_transcr_reg_TetR-rel_C_sf"/>
</dbReference>
<keyword evidence="5" id="KW-1185">Reference proteome</keyword>
<protein>
    <recommendedName>
        <fullName evidence="3">Tetracycline repressor TetR C-terminal domain-containing protein</fullName>
    </recommendedName>
</protein>
<dbReference type="GO" id="GO:0045892">
    <property type="term" value="P:negative regulation of DNA-templated transcription"/>
    <property type="evidence" value="ECO:0007669"/>
    <property type="project" value="InterPro"/>
</dbReference>
<dbReference type="SUPFAM" id="SSF46689">
    <property type="entry name" value="Homeodomain-like"/>
    <property type="match status" value="1"/>
</dbReference>
<organism evidence="4 5">
    <name type="scientific">Pseudoclavibacter terrae</name>
    <dbReference type="NCBI Taxonomy" id="1530195"/>
    <lineage>
        <taxon>Bacteria</taxon>
        <taxon>Bacillati</taxon>
        <taxon>Actinomycetota</taxon>
        <taxon>Actinomycetes</taxon>
        <taxon>Micrococcales</taxon>
        <taxon>Microbacteriaceae</taxon>
        <taxon>Pseudoclavibacter</taxon>
    </lineage>
</organism>
<gene>
    <name evidence="4" type="ORF">F8O03_10480</name>
</gene>
<dbReference type="AlphaFoldDB" id="A0A7J5B2B3"/>
<evidence type="ECO:0000259" key="3">
    <source>
        <dbReference type="Pfam" id="PF02909"/>
    </source>
</evidence>
<keyword evidence="2" id="KW-0804">Transcription</keyword>
<evidence type="ECO:0000256" key="2">
    <source>
        <dbReference type="ARBA" id="ARBA00023163"/>
    </source>
</evidence>
<comment type="caution">
    <text evidence="4">The sequence shown here is derived from an EMBL/GenBank/DDBJ whole genome shotgun (WGS) entry which is preliminary data.</text>
</comment>
<proteinExistence type="predicted"/>
<evidence type="ECO:0000313" key="4">
    <source>
        <dbReference type="EMBL" id="KAB1637636.1"/>
    </source>
</evidence>
<dbReference type="Gene3D" id="1.10.357.10">
    <property type="entry name" value="Tetracycline Repressor, domain 2"/>
    <property type="match status" value="1"/>
</dbReference>
<evidence type="ECO:0000256" key="1">
    <source>
        <dbReference type="ARBA" id="ARBA00023015"/>
    </source>
</evidence>
<dbReference type="InterPro" id="IPR009057">
    <property type="entry name" value="Homeodomain-like_sf"/>
</dbReference>
<sequence length="217" mass="23491">MARPRIPILSPEKICLAALEQIDRKGDFSIPVLAKELGVSASSMYHHVHGRAGIVNGIRALISTELSLAIGLEDATDEDLAALAAMSWQDQVRRWSKDYTRALAKHPLALPIMVQEPVSDEQTLEVYEAIAITFRSVGFTDEQALVAIAVLEGLTFGRVVDAASPPIPWAADPDAHPVLHGVTRSLEPSRRLELSFDFGLEAIIARLEGVLAANARG</sequence>
<dbReference type="InterPro" id="IPR004111">
    <property type="entry name" value="Repressor_TetR_C"/>
</dbReference>
<dbReference type="Proteomes" id="UP000490386">
    <property type="component" value="Unassembled WGS sequence"/>
</dbReference>
<accession>A0A7J5B2B3</accession>
<dbReference type="RefSeq" id="WP_151423829.1">
    <property type="nucleotide sequence ID" value="NZ_CANKVH010000006.1"/>
</dbReference>
<keyword evidence="1" id="KW-0805">Transcription regulation</keyword>
<reference evidence="4 5" key="1">
    <citation type="submission" date="2019-09" db="EMBL/GenBank/DDBJ databases">
        <title>Phylogeny of genus Pseudoclavibacter and closely related genus.</title>
        <authorList>
            <person name="Li Y."/>
        </authorList>
    </citation>
    <scope>NUCLEOTIDE SEQUENCE [LARGE SCALE GENOMIC DNA]</scope>
    <source>
        <strain evidence="4 5">THG-MD12</strain>
    </source>
</reference>
<dbReference type="OrthoDB" id="3291296at2"/>
<dbReference type="Pfam" id="PF02909">
    <property type="entry name" value="TetR_C_1"/>
    <property type="match status" value="1"/>
</dbReference>
<feature type="domain" description="Tetracycline repressor TetR C-terminal" evidence="3">
    <location>
        <begin position="87"/>
        <end position="164"/>
    </location>
</feature>
<name>A0A7J5B2B3_9MICO</name>
<evidence type="ECO:0000313" key="5">
    <source>
        <dbReference type="Proteomes" id="UP000490386"/>
    </source>
</evidence>
<dbReference type="EMBL" id="WBJX01000003">
    <property type="protein sequence ID" value="KAB1637636.1"/>
    <property type="molecule type" value="Genomic_DNA"/>
</dbReference>